<name>A0A0F9I0T4_9ZZZZ</name>
<protein>
    <submittedName>
        <fullName evidence="1">Uncharacterized protein</fullName>
    </submittedName>
</protein>
<comment type="caution">
    <text evidence="1">The sequence shown here is derived from an EMBL/GenBank/DDBJ whole genome shotgun (WGS) entry which is preliminary data.</text>
</comment>
<proteinExistence type="predicted"/>
<organism evidence="1">
    <name type="scientific">marine sediment metagenome</name>
    <dbReference type="NCBI Taxonomy" id="412755"/>
    <lineage>
        <taxon>unclassified sequences</taxon>
        <taxon>metagenomes</taxon>
        <taxon>ecological metagenomes</taxon>
    </lineage>
</organism>
<reference evidence="1" key="1">
    <citation type="journal article" date="2015" name="Nature">
        <title>Complex archaea that bridge the gap between prokaryotes and eukaryotes.</title>
        <authorList>
            <person name="Spang A."/>
            <person name="Saw J.H."/>
            <person name="Jorgensen S.L."/>
            <person name="Zaremba-Niedzwiedzka K."/>
            <person name="Martijn J."/>
            <person name="Lind A.E."/>
            <person name="van Eijk R."/>
            <person name="Schleper C."/>
            <person name="Guy L."/>
            <person name="Ettema T.J."/>
        </authorList>
    </citation>
    <scope>NUCLEOTIDE SEQUENCE</scope>
</reference>
<accession>A0A0F9I0T4</accession>
<dbReference type="AlphaFoldDB" id="A0A0F9I0T4"/>
<evidence type="ECO:0000313" key="1">
    <source>
        <dbReference type="EMBL" id="KKM21097.1"/>
    </source>
</evidence>
<dbReference type="EMBL" id="LAZR01013627">
    <property type="protein sequence ID" value="KKM21097.1"/>
    <property type="molecule type" value="Genomic_DNA"/>
</dbReference>
<sequence>MTVSNSTERTSATGTNTAGQEISYSFPANAASDLLVKTKITATGVPTTLVLTTDYTATVSDTGGTVTLVAALPTTEECHIIRDTPNTQALDLVAGGSFDAENIEEALDKLTRAVADNAGQISRCIRMPDTDAALDMVLDNSVDRASNFVAMDSSGNVTVVSSVAPATATISSFGETLIDDADAAAARTTLGSVIGTDVQAWDAQLNDIAALAVTDNNIIVGDGTNWVVESGSTARTSLGAAADADVAKKDGSVAYTATGVGFRDEDDMLSDDATAPPSQQSVAAFLFSILSYAGDVVTYNGNVVTY</sequence>
<gene>
    <name evidence="1" type="ORF">LCGC14_1638870</name>
</gene>